<dbReference type="GO" id="GO:0003677">
    <property type="term" value="F:DNA binding"/>
    <property type="evidence" value="ECO:0007669"/>
    <property type="project" value="InterPro"/>
</dbReference>
<evidence type="ECO:0000313" key="5">
    <source>
        <dbReference type="Proteomes" id="UP000051236"/>
    </source>
</evidence>
<dbReference type="InterPro" id="IPR036388">
    <property type="entry name" value="WH-like_DNA-bd_sf"/>
</dbReference>
<dbReference type="STRING" id="1423734.FC83_GL002900"/>
<keyword evidence="1" id="KW-0805">Transcription regulation</keyword>
<evidence type="ECO:0000256" key="2">
    <source>
        <dbReference type="ARBA" id="ARBA00023163"/>
    </source>
</evidence>
<dbReference type="AlphaFoldDB" id="A0A0R1XXB4"/>
<dbReference type="SUPFAM" id="SSF46894">
    <property type="entry name" value="C-terminal effector domain of the bipartite response regulators"/>
    <property type="match status" value="1"/>
</dbReference>
<accession>A0A0R1XXB4</accession>
<comment type="caution">
    <text evidence="4">The sequence shown here is derived from an EMBL/GenBank/DDBJ whole genome shotgun (WGS) entry which is preliminary data.</text>
</comment>
<dbReference type="GO" id="GO:0006355">
    <property type="term" value="P:regulation of DNA-templated transcription"/>
    <property type="evidence" value="ECO:0007669"/>
    <property type="project" value="InterPro"/>
</dbReference>
<dbReference type="Gene3D" id="1.10.10.10">
    <property type="entry name" value="Winged helix-like DNA-binding domain superfamily/Winged helix DNA-binding domain"/>
    <property type="match status" value="1"/>
</dbReference>
<evidence type="ECO:0000259" key="3">
    <source>
        <dbReference type="Pfam" id="PF09860"/>
    </source>
</evidence>
<organism evidence="4 5">
    <name type="scientific">Agrilactobacillus composti DSM 18527 = JCM 14202</name>
    <dbReference type="NCBI Taxonomy" id="1423734"/>
    <lineage>
        <taxon>Bacteria</taxon>
        <taxon>Bacillati</taxon>
        <taxon>Bacillota</taxon>
        <taxon>Bacilli</taxon>
        <taxon>Lactobacillales</taxon>
        <taxon>Lactobacillaceae</taxon>
        <taxon>Agrilactobacillus</taxon>
    </lineage>
</organism>
<proteinExistence type="predicted"/>
<dbReference type="eggNOG" id="COG3860">
    <property type="taxonomic scope" value="Bacteria"/>
</dbReference>
<reference evidence="4 5" key="1">
    <citation type="journal article" date="2015" name="Genome Announc.">
        <title>Expanding the biotechnology potential of lactobacilli through comparative genomics of 213 strains and associated genera.</title>
        <authorList>
            <person name="Sun Z."/>
            <person name="Harris H.M."/>
            <person name="McCann A."/>
            <person name="Guo C."/>
            <person name="Argimon S."/>
            <person name="Zhang W."/>
            <person name="Yang X."/>
            <person name="Jeffery I.B."/>
            <person name="Cooney J.C."/>
            <person name="Kagawa T.F."/>
            <person name="Liu W."/>
            <person name="Song Y."/>
            <person name="Salvetti E."/>
            <person name="Wrobel A."/>
            <person name="Rasinkangas P."/>
            <person name="Parkhill J."/>
            <person name="Rea M.C."/>
            <person name="O'Sullivan O."/>
            <person name="Ritari J."/>
            <person name="Douillard F.P."/>
            <person name="Paul Ross R."/>
            <person name="Yang R."/>
            <person name="Briner A.E."/>
            <person name="Felis G.E."/>
            <person name="de Vos W.M."/>
            <person name="Barrangou R."/>
            <person name="Klaenhammer T.R."/>
            <person name="Caufield P.W."/>
            <person name="Cui Y."/>
            <person name="Zhang H."/>
            <person name="O'Toole P.W."/>
        </authorList>
    </citation>
    <scope>NUCLEOTIDE SEQUENCE [LARGE SCALE GENOMIC DNA]</scope>
    <source>
        <strain evidence="4 5">DSM 18527</strain>
    </source>
</reference>
<dbReference type="InterPro" id="IPR016032">
    <property type="entry name" value="Sig_transdc_resp-reg_C-effctor"/>
</dbReference>
<gene>
    <name evidence="4" type="ORF">FC83_GL002900</name>
</gene>
<keyword evidence="5" id="KW-1185">Reference proteome</keyword>
<dbReference type="InterPro" id="IPR018656">
    <property type="entry name" value="DUF2087"/>
</dbReference>
<evidence type="ECO:0000313" key="4">
    <source>
        <dbReference type="EMBL" id="KRM33332.1"/>
    </source>
</evidence>
<keyword evidence="2" id="KW-0804">Transcription</keyword>
<feature type="domain" description="DUF2087" evidence="3">
    <location>
        <begin position="173"/>
        <end position="240"/>
    </location>
</feature>
<dbReference type="Pfam" id="PF09860">
    <property type="entry name" value="DUF2087"/>
    <property type="match status" value="1"/>
</dbReference>
<protein>
    <submittedName>
        <fullName evidence="4">LuxR family transcriptional regulator</fullName>
    </submittedName>
</protein>
<sequence>MINNDNVYEIADLQQGYYLADGKYHCLYCTASFAENQVYPLDGQFYTAKGMIENHLTSVHQGPLLALLSESHEQFGISTAQLAALQLFVQDLPDKVIAQRLAVSPSTVRNHRFKLREKARQARYLLAAMALLDKPDPTLVPHVGATMIDERYQITAAERAQIIQTTMDQNGWIETWPRKEKRKIALLSVLIKDFDPHKNYAEPAVNDILKQHVADYVTVRRYLIEYGFLKRTNDGKTYWVNL</sequence>
<dbReference type="Proteomes" id="UP000051236">
    <property type="component" value="Unassembled WGS sequence"/>
</dbReference>
<dbReference type="EMBL" id="AZGA01000054">
    <property type="protein sequence ID" value="KRM33332.1"/>
    <property type="molecule type" value="Genomic_DNA"/>
</dbReference>
<name>A0A0R1XXB4_9LACO</name>
<dbReference type="PATRIC" id="fig|1423734.3.peg.2949"/>
<evidence type="ECO:0000256" key="1">
    <source>
        <dbReference type="ARBA" id="ARBA00023015"/>
    </source>
</evidence>